<name>A0A5C3NLK8_9APHY</name>
<evidence type="ECO:0000313" key="3">
    <source>
        <dbReference type="Proteomes" id="UP000308197"/>
    </source>
</evidence>
<proteinExistence type="predicted"/>
<accession>A0A5C3NLK8</accession>
<feature type="non-terminal residue" evidence="2">
    <location>
        <position position="1"/>
    </location>
</feature>
<dbReference type="EMBL" id="ML213492">
    <property type="protein sequence ID" value="TFK77559.1"/>
    <property type="molecule type" value="Genomic_DNA"/>
</dbReference>
<protein>
    <submittedName>
        <fullName evidence="2">Uncharacterized protein</fullName>
    </submittedName>
</protein>
<sequence>SPLRRPHLPRERHPPHARPACIQPSKSQPQSLLADTATSQRSLGTVEEFVPASYGAPDVRDARELRVGVVSVDYQVRLRLCVASRVHANALGAVERRISLLLSRSHSHIPVLALLYLFLFCTCS</sequence>
<gene>
    <name evidence="2" type="ORF">K466DRAFT_668686</name>
</gene>
<dbReference type="Proteomes" id="UP000308197">
    <property type="component" value="Unassembled WGS sequence"/>
</dbReference>
<reference evidence="2 3" key="1">
    <citation type="journal article" date="2019" name="Nat. Ecol. Evol.">
        <title>Megaphylogeny resolves global patterns of mushroom evolution.</title>
        <authorList>
            <person name="Varga T."/>
            <person name="Krizsan K."/>
            <person name="Foldi C."/>
            <person name="Dima B."/>
            <person name="Sanchez-Garcia M."/>
            <person name="Sanchez-Ramirez S."/>
            <person name="Szollosi G.J."/>
            <person name="Szarkandi J.G."/>
            <person name="Papp V."/>
            <person name="Albert L."/>
            <person name="Andreopoulos W."/>
            <person name="Angelini C."/>
            <person name="Antonin V."/>
            <person name="Barry K.W."/>
            <person name="Bougher N.L."/>
            <person name="Buchanan P."/>
            <person name="Buyck B."/>
            <person name="Bense V."/>
            <person name="Catcheside P."/>
            <person name="Chovatia M."/>
            <person name="Cooper J."/>
            <person name="Damon W."/>
            <person name="Desjardin D."/>
            <person name="Finy P."/>
            <person name="Geml J."/>
            <person name="Haridas S."/>
            <person name="Hughes K."/>
            <person name="Justo A."/>
            <person name="Karasinski D."/>
            <person name="Kautmanova I."/>
            <person name="Kiss B."/>
            <person name="Kocsube S."/>
            <person name="Kotiranta H."/>
            <person name="LaButti K.M."/>
            <person name="Lechner B.E."/>
            <person name="Liimatainen K."/>
            <person name="Lipzen A."/>
            <person name="Lukacs Z."/>
            <person name="Mihaltcheva S."/>
            <person name="Morgado L.N."/>
            <person name="Niskanen T."/>
            <person name="Noordeloos M.E."/>
            <person name="Ohm R.A."/>
            <person name="Ortiz-Santana B."/>
            <person name="Ovrebo C."/>
            <person name="Racz N."/>
            <person name="Riley R."/>
            <person name="Savchenko A."/>
            <person name="Shiryaev A."/>
            <person name="Soop K."/>
            <person name="Spirin V."/>
            <person name="Szebenyi C."/>
            <person name="Tomsovsky M."/>
            <person name="Tulloss R.E."/>
            <person name="Uehling J."/>
            <person name="Grigoriev I.V."/>
            <person name="Vagvolgyi C."/>
            <person name="Papp T."/>
            <person name="Martin F.M."/>
            <person name="Miettinen O."/>
            <person name="Hibbett D.S."/>
            <person name="Nagy L.G."/>
        </authorList>
    </citation>
    <scope>NUCLEOTIDE SEQUENCE [LARGE SCALE GENOMIC DNA]</scope>
    <source>
        <strain evidence="2 3">HHB13444</strain>
    </source>
</reference>
<feature type="region of interest" description="Disordered" evidence="1">
    <location>
        <begin position="1"/>
        <end position="37"/>
    </location>
</feature>
<organism evidence="2 3">
    <name type="scientific">Polyporus arcularius HHB13444</name>
    <dbReference type="NCBI Taxonomy" id="1314778"/>
    <lineage>
        <taxon>Eukaryota</taxon>
        <taxon>Fungi</taxon>
        <taxon>Dikarya</taxon>
        <taxon>Basidiomycota</taxon>
        <taxon>Agaricomycotina</taxon>
        <taxon>Agaricomycetes</taxon>
        <taxon>Polyporales</taxon>
        <taxon>Polyporaceae</taxon>
        <taxon>Polyporus</taxon>
    </lineage>
</organism>
<evidence type="ECO:0000313" key="2">
    <source>
        <dbReference type="EMBL" id="TFK77559.1"/>
    </source>
</evidence>
<evidence type="ECO:0000256" key="1">
    <source>
        <dbReference type="SAM" id="MobiDB-lite"/>
    </source>
</evidence>
<dbReference type="InParanoid" id="A0A5C3NLK8"/>
<keyword evidence="3" id="KW-1185">Reference proteome</keyword>
<feature type="compositionally biased region" description="Polar residues" evidence="1">
    <location>
        <begin position="24"/>
        <end position="37"/>
    </location>
</feature>
<dbReference type="AlphaFoldDB" id="A0A5C3NLK8"/>